<reference evidence="1 2" key="1">
    <citation type="submission" date="2020-08" db="EMBL/GenBank/DDBJ databases">
        <title>Novel species isolated from subtropical streams in China.</title>
        <authorList>
            <person name="Lu H."/>
        </authorList>
    </citation>
    <scope>NUCLEOTIDE SEQUENCE [LARGE SCALE GENOMIC DNA]</scope>
    <source>
        <strain evidence="1 2">NL8W</strain>
    </source>
</reference>
<dbReference type="RefSeq" id="WP_186952394.1">
    <property type="nucleotide sequence ID" value="NZ_JACOFX010000002.1"/>
</dbReference>
<evidence type="ECO:0000313" key="1">
    <source>
        <dbReference type="EMBL" id="MBC3907157.1"/>
    </source>
</evidence>
<gene>
    <name evidence="1" type="ORF">H8L47_06235</name>
</gene>
<proteinExistence type="predicted"/>
<dbReference type="Proteomes" id="UP000646911">
    <property type="component" value="Unassembled WGS sequence"/>
</dbReference>
<sequence length="239" mass="27479">MTQKSMFEIHYWPPDCLDELMREVSMHYLQLSNGGLKGVLLSTRATGREYRKFLPMYPEVMCEPLERFYLLRRAIGKLNIDMLDDLLFCAGWRESNWGSWLAALAPQAEYIKLLEKRRPTLPHGTKVIDLALASCGSELRVDLIEHFDLLQDVREMLNTLPPIKLPMRFSLASEEMFNQEVDAVRATLRAFGLDAANDLGKMGILGYYGQSYKVWFERGAPSLADWLDKYPQNPSPNII</sequence>
<evidence type="ECO:0000313" key="2">
    <source>
        <dbReference type="Proteomes" id="UP000646911"/>
    </source>
</evidence>
<keyword evidence="2" id="KW-1185">Reference proteome</keyword>
<comment type="caution">
    <text evidence="1">The sequence shown here is derived from an EMBL/GenBank/DDBJ whole genome shotgun (WGS) entry which is preliminary data.</text>
</comment>
<protein>
    <submittedName>
        <fullName evidence="1">Uncharacterized protein</fullName>
    </submittedName>
</protein>
<name>A0ABR6Z7I9_9BURK</name>
<dbReference type="EMBL" id="JACOFX010000002">
    <property type="protein sequence ID" value="MBC3907157.1"/>
    <property type="molecule type" value="Genomic_DNA"/>
</dbReference>
<organism evidence="1 2">
    <name type="scientific">Undibacterium umbellatum</name>
    <dbReference type="NCBI Taxonomy" id="2762300"/>
    <lineage>
        <taxon>Bacteria</taxon>
        <taxon>Pseudomonadati</taxon>
        <taxon>Pseudomonadota</taxon>
        <taxon>Betaproteobacteria</taxon>
        <taxon>Burkholderiales</taxon>
        <taxon>Oxalobacteraceae</taxon>
        <taxon>Undibacterium</taxon>
    </lineage>
</organism>
<accession>A0ABR6Z7I9</accession>